<keyword evidence="2" id="KW-1185">Reference proteome</keyword>
<dbReference type="AlphaFoldDB" id="A0AAV1AK86"/>
<reference evidence="1 2" key="1">
    <citation type="submission" date="2023-01" db="EMBL/GenBank/DDBJ databases">
        <authorList>
            <person name="Kreplak J."/>
        </authorList>
    </citation>
    <scope>NUCLEOTIDE SEQUENCE [LARGE SCALE GENOMIC DNA]</scope>
</reference>
<protein>
    <submittedName>
        <fullName evidence="1">Uncharacterized protein</fullName>
    </submittedName>
</protein>
<evidence type="ECO:0000313" key="2">
    <source>
        <dbReference type="Proteomes" id="UP001157006"/>
    </source>
</evidence>
<accession>A0AAV1AK86</accession>
<dbReference type="Proteomes" id="UP001157006">
    <property type="component" value="Chromosome 4"/>
</dbReference>
<sequence length="202" mass="23219">MEYSFAVANMVFMKVSQLELLNRENTILNCHVLSTQIGGMHCPLREFHCFPDVKNWSQSISCMVSHLKMLHLSSDEWKNTIREAMESDLNLFTAFENTLKRVGQWICGKCMRIHAMNRPCHHPHGLVRVTHGIEKVESHIMDIVKPSTIDFDNIDANEGIVLDARLLERVFTTHIFIVKSIHLKCCLAFSQALKDVPLKVVY</sequence>
<organism evidence="1 2">
    <name type="scientific">Vicia faba</name>
    <name type="common">Broad bean</name>
    <name type="synonym">Faba vulgaris</name>
    <dbReference type="NCBI Taxonomy" id="3906"/>
    <lineage>
        <taxon>Eukaryota</taxon>
        <taxon>Viridiplantae</taxon>
        <taxon>Streptophyta</taxon>
        <taxon>Embryophyta</taxon>
        <taxon>Tracheophyta</taxon>
        <taxon>Spermatophyta</taxon>
        <taxon>Magnoliopsida</taxon>
        <taxon>eudicotyledons</taxon>
        <taxon>Gunneridae</taxon>
        <taxon>Pentapetalae</taxon>
        <taxon>rosids</taxon>
        <taxon>fabids</taxon>
        <taxon>Fabales</taxon>
        <taxon>Fabaceae</taxon>
        <taxon>Papilionoideae</taxon>
        <taxon>50 kb inversion clade</taxon>
        <taxon>NPAAA clade</taxon>
        <taxon>Hologalegina</taxon>
        <taxon>IRL clade</taxon>
        <taxon>Fabeae</taxon>
        <taxon>Vicia</taxon>
    </lineage>
</organism>
<gene>
    <name evidence="1" type="ORF">VFH_IV184920</name>
</gene>
<dbReference type="EMBL" id="OX451739">
    <property type="protein sequence ID" value="CAI8610489.1"/>
    <property type="molecule type" value="Genomic_DNA"/>
</dbReference>
<evidence type="ECO:0000313" key="1">
    <source>
        <dbReference type="EMBL" id="CAI8610489.1"/>
    </source>
</evidence>
<proteinExistence type="predicted"/>
<name>A0AAV1AK86_VICFA</name>